<dbReference type="GO" id="GO:0031146">
    <property type="term" value="P:SCF-dependent proteasomal ubiquitin-dependent protein catabolic process"/>
    <property type="evidence" value="ECO:0007669"/>
    <property type="project" value="TreeGrafter"/>
</dbReference>
<dbReference type="Pfam" id="PF18791">
    <property type="entry name" value="Transp_inhibit"/>
    <property type="match status" value="1"/>
</dbReference>
<dbReference type="GO" id="GO:0005634">
    <property type="term" value="C:nucleus"/>
    <property type="evidence" value="ECO:0007669"/>
    <property type="project" value="UniProtKB-SubCell"/>
</dbReference>
<accession>A0A4P1QS03</accession>
<dbReference type="EMBL" id="CM007378">
    <property type="protein sequence ID" value="OIV93175.1"/>
    <property type="molecule type" value="Genomic_DNA"/>
</dbReference>
<dbReference type="PANTHER" id="PTHR16134:SF148">
    <property type="entry name" value="S-PHASE KINASE-ASSOCIATED PROTEIN 2, ISOFORM A"/>
    <property type="match status" value="1"/>
</dbReference>
<keyword evidence="5" id="KW-0927">Auxin signaling pathway</keyword>
<feature type="domain" description="COI1 F-box" evidence="6">
    <location>
        <begin position="22"/>
        <end position="62"/>
    </location>
</feature>
<evidence type="ECO:0000256" key="4">
    <source>
        <dbReference type="ARBA" id="ARBA00023242"/>
    </source>
</evidence>
<keyword evidence="3" id="KW-0833">Ubl conjugation pathway</keyword>
<gene>
    <name evidence="8" type="ORF">TanjilG_20837</name>
</gene>
<dbReference type="PANTHER" id="PTHR16134">
    <property type="entry name" value="F-BOX/TPR REPEAT PROTEIN POF3"/>
    <property type="match status" value="1"/>
</dbReference>
<reference evidence="8 9" key="1">
    <citation type="journal article" date="2017" name="Plant Biotechnol. J.">
        <title>A comprehensive draft genome sequence for lupin (Lupinus angustifolius), an emerging health food: insights into plant-microbe interactions and legume evolution.</title>
        <authorList>
            <person name="Hane J.K."/>
            <person name="Ming Y."/>
            <person name="Kamphuis L.G."/>
            <person name="Nelson M.N."/>
            <person name="Garg G."/>
            <person name="Atkins C.A."/>
            <person name="Bayer P.E."/>
            <person name="Bravo A."/>
            <person name="Bringans S."/>
            <person name="Cannon S."/>
            <person name="Edwards D."/>
            <person name="Foley R."/>
            <person name="Gao L.L."/>
            <person name="Harrison M.J."/>
            <person name="Huang W."/>
            <person name="Hurgobin B."/>
            <person name="Li S."/>
            <person name="Liu C.W."/>
            <person name="McGrath A."/>
            <person name="Morahan G."/>
            <person name="Murray J."/>
            <person name="Weller J."/>
            <person name="Jian J."/>
            <person name="Singh K.B."/>
        </authorList>
    </citation>
    <scope>NUCLEOTIDE SEQUENCE [LARGE SCALE GENOMIC DNA]</scope>
    <source>
        <strain evidence="9">cv. Tanjil</strain>
        <tissue evidence="8">Whole plant</tissue>
    </source>
</reference>
<dbReference type="FunFam" id="3.80.10.10:FF:000029">
    <property type="entry name" value="Transport inhibitor response 1"/>
    <property type="match status" value="1"/>
</dbReference>
<dbReference type="Pfam" id="PF18511">
    <property type="entry name" value="F-box_5"/>
    <property type="match status" value="1"/>
</dbReference>
<keyword evidence="4" id="KW-0539">Nucleus</keyword>
<name>A0A4P1QS03_LUPAN</name>
<dbReference type="OrthoDB" id="423607at2759"/>
<dbReference type="InterPro" id="IPR041567">
    <property type="entry name" value="COI1_F-box"/>
</dbReference>
<dbReference type="Gene3D" id="1.20.1280.50">
    <property type="match status" value="1"/>
</dbReference>
<dbReference type="KEGG" id="lang:109333434"/>
<sequence length="585" mass="66162">MECNNRRKTESPEQNQCLNQATNIQHEALECVFGVLDSRKDRSAVSLVCKEWYRVESFSRRNVFIGNCYSVSPEIVARRFQHIRSVTLKGKPRFSDFNLVPPNWGANIHPWLVVFAKKYPFLEELRLKRMTITDESLEFLALNFPSFKVLSLLSCDGFSTDGLAAIATHCKNLTELDIQENGIDDKSGNWLSCFPENFTSLEILNFANLQSDVNFDALEKLVVRCKSLKTLKVNKCVTLEQLERLLVRAPQLGELGTGSFSQVLGTYKYLELETAFKNCKNLHTISGFWVVAAQYYPALYPVCTNLTFLNFSYAPIDCDDFAKILVHCPKLQRLWVMDTVEDKGLEAVGSNCPLLEELRVFPSDPFELGYPRGVTETGFIAVSEGCRRLHYVLYFCCQMTNAAVATVVQNCPNFTHFRLCIMDPGEPDYVTHEPMDEAFGAVVKTCTKLQRLAVSGYLTDLTFEYIGKYAKNLETLSVAFAGSSDWGMQCVLEGCPKLTKLEVRDCPFGNSALLSGLEKYESMRSLWMSDCKVTMNGCRLLAKEMPRLNVEVIKHGIDNGYPNRLYVYRSVAGPRKDAPAFVRTL</sequence>
<dbReference type="AlphaFoldDB" id="A0A4P1QS03"/>
<dbReference type="Pfam" id="PF13516">
    <property type="entry name" value="LRR_6"/>
    <property type="match status" value="1"/>
</dbReference>
<proteinExistence type="predicted"/>
<feature type="domain" description="Transport inhibitor response 1" evidence="7">
    <location>
        <begin position="82"/>
        <end position="127"/>
    </location>
</feature>
<dbReference type="InterPro" id="IPR001611">
    <property type="entry name" value="Leu-rich_rpt"/>
</dbReference>
<evidence type="ECO:0000313" key="8">
    <source>
        <dbReference type="EMBL" id="OIV93175.1"/>
    </source>
</evidence>
<dbReference type="GO" id="GO:0019005">
    <property type="term" value="C:SCF ubiquitin ligase complex"/>
    <property type="evidence" value="ECO:0007669"/>
    <property type="project" value="TreeGrafter"/>
</dbReference>
<dbReference type="Gene3D" id="3.80.10.10">
    <property type="entry name" value="Ribonuclease Inhibitor"/>
    <property type="match status" value="1"/>
</dbReference>
<evidence type="ECO:0000313" key="9">
    <source>
        <dbReference type="Proteomes" id="UP000188354"/>
    </source>
</evidence>
<dbReference type="GO" id="GO:0009734">
    <property type="term" value="P:auxin-activated signaling pathway"/>
    <property type="evidence" value="ECO:0007669"/>
    <property type="project" value="UniProtKB-KW"/>
</dbReference>
<dbReference type="InterPro" id="IPR032675">
    <property type="entry name" value="LRR_dom_sf"/>
</dbReference>
<protein>
    <recommendedName>
        <fullName evidence="10">F-box domain-containing protein</fullName>
    </recommendedName>
</protein>
<evidence type="ECO:0000256" key="1">
    <source>
        <dbReference type="ARBA" id="ARBA00004123"/>
    </source>
</evidence>
<dbReference type="InterPro" id="IPR041101">
    <property type="entry name" value="Transp_inhibit"/>
</dbReference>
<dbReference type="STRING" id="3871.A0A4P1QS03"/>
<organism evidence="8 9">
    <name type="scientific">Lupinus angustifolius</name>
    <name type="common">Narrow-leaved blue lupine</name>
    <dbReference type="NCBI Taxonomy" id="3871"/>
    <lineage>
        <taxon>Eukaryota</taxon>
        <taxon>Viridiplantae</taxon>
        <taxon>Streptophyta</taxon>
        <taxon>Embryophyta</taxon>
        <taxon>Tracheophyta</taxon>
        <taxon>Spermatophyta</taxon>
        <taxon>Magnoliopsida</taxon>
        <taxon>eudicotyledons</taxon>
        <taxon>Gunneridae</taxon>
        <taxon>Pentapetalae</taxon>
        <taxon>rosids</taxon>
        <taxon>fabids</taxon>
        <taxon>Fabales</taxon>
        <taxon>Fabaceae</taxon>
        <taxon>Papilionoideae</taxon>
        <taxon>50 kb inversion clade</taxon>
        <taxon>genistoids sensu lato</taxon>
        <taxon>core genistoids</taxon>
        <taxon>Genisteae</taxon>
        <taxon>Lupinus</taxon>
    </lineage>
</organism>
<evidence type="ECO:0000256" key="5">
    <source>
        <dbReference type="ARBA" id="ARBA00023294"/>
    </source>
</evidence>
<evidence type="ECO:0000259" key="6">
    <source>
        <dbReference type="Pfam" id="PF18511"/>
    </source>
</evidence>
<dbReference type="Gramene" id="OIV93175">
    <property type="protein sequence ID" value="OIV93175"/>
    <property type="gene ID" value="TanjilG_20837"/>
</dbReference>
<evidence type="ECO:0008006" key="10">
    <source>
        <dbReference type="Google" id="ProtNLM"/>
    </source>
</evidence>
<evidence type="ECO:0000256" key="2">
    <source>
        <dbReference type="ARBA" id="ARBA00004906"/>
    </source>
</evidence>
<comment type="subcellular location">
    <subcellularLocation>
        <location evidence="1">Nucleus</location>
    </subcellularLocation>
</comment>
<evidence type="ECO:0000256" key="3">
    <source>
        <dbReference type="ARBA" id="ARBA00022786"/>
    </source>
</evidence>
<dbReference type="SMART" id="SM00367">
    <property type="entry name" value="LRR_CC"/>
    <property type="match status" value="6"/>
</dbReference>
<comment type="pathway">
    <text evidence="2">Protein modification; protein ubiquitination.</text>
</comment>
<dbReference type="Proteomes" id="UP000188354">
    <property type="component" value="Chromosome LG18"/>
</dbReference>
<keyword evidence="9" id="KW-1185">Reference proteome</keyword>
<dbReference type="CDD" id="cd22159">
    <property type="entry name" value="F-box_AtTIR1-like"/>
    <property type="match status" value="1"/>
</dbReference>
<evidence type="ECO:0000259" key="7">
    <source>
        <dbReference type="Pfam" id="PF18791"/>
    </source>
</evidence>
<dbReference type="SUPFAM" id="SSF52047">
    <property type="entry name" value="RNI-like"/>
    <property type="match status" value="1"/>
</dbReference>
<dbReference type="InterPro" id="IPR006553">
    <property type="entry name" value="Leu-rich_rpt_Cys-con_subtyp"/>
</dbReference>